<protein>
    <recommendedName>
        <fullName evidence="1">DUF5615 domain-containing protein</fullName>
    </recommendedName>
</protein>
<dbReference type="RefSeq" id="WP_273702952.1">
    <property type="nucleotide sequence ID" value="NZ_JDSS02000008.1"/>
</dbReference>
<dbReference type="AlphaFoldDB" id="A0A084Y4T8"/>
<evidence type="ECO:0000313" key="3">
    <source>
        <dbReference type="Proteomes" id="UP000019812"/>
    </source>
</evidence>
<dbReference type="STRING" id="1457154.CAPSK01_000566"/>
<sequence length="127" mass="13969">MIRLLPDQGLPRSAVRLLGDVGWDVLHAGDIGMARSSDSDILDYARRERRVCVTLDADFHAHLAVSGAAHPSTDRIRIEGLNGCALAELLQKVWPMIGDALDRGAMATITERDIRRGGATSRNNRRR</sequence>
<organism evidence="2 3">
    <name type="scientific">Candidatus Accumulibacter vicinus</name>
    <dbReference type="NCBI Taxonomy" id="2954382"/>
    <lineage>
        <taxon>Bacteria</taxon>
        <taxon>Pseudomonadati</taxon>
        <taxon>Pseudomonadota</taxon>
        <taxon>Betaproteobacteria</taxon>
        <taxon>Candidatus Accumulibacter</taxon>
    </lineage>
</organism>
<feature type="domain" description="DUF5615" evidence="1">
    <location>
        <begin position="3"/>
        <end position="110"/>
    </location>
</feature>
<name>A0A084Y4T8_9PROT</name>
<proteinExistence type="predicted"/>
<dbReference type="Proteomes" id="UP000019812">
    <property type="component" value="Unassembled WGS sequence"/>
</dbReference>
<evidence type="ECO:0000259" key="1">
    <source>
        <dbReference type="Pfam" id="PF18480"/>
    </source>
</evidence>
<comment type="caution">
    <text evidence="2">The sequence shown here is derived from an EMBL/GenBank/DDBJ whole genome shotgun (WGS) entry which is preliminary data.</text>
</comment>
<dbReference type="InterPro" id="IPR041049">
    <property type="entry name" value="DUF5615"/>
</dbReference>
<accession>A0A084Y4T8</accession>
<gene>
    <name evidence="2" type="ORF">CAPSK01_000566</name>
</gene>
<evidence type="ECO:0000313" key="2">
    <source>
        <dbReference type="EMBL" id="KFB69732.1"/>
    </source>
</evidence>
<dbReference type="EMBL" id="JDSS02000008">
    <property type="protein sequence ID" value="KFB69732.1"/>
    <property type="molecule type" value="Genomic_DNA"/>
</dbReference>
<dbReference type="Pfam" id="PF18480">
    <property type="entry name" value="DUF5615"/>
    <property type="match status" value="1"/>
</dbReference>
<reference evidence="2 3" key="1">
    <citation type="submission" date="2014-07" db="EMBL/GenBank/DDBJ databases">
        <title>Expanding our view of genomic diversity in Candidatus Accumulibacter clades.</title>
        <authorList>
            <person name="Skennerton C.T."/>
            <person name="Barr J.J."/>
            <person name="Slater F.R."/>
            <person name="Bond P.L."/>
            <person name="Tyson G.W."/>
        </authorList>
    </citation>
    <scope>NUCLEOTIDE SEQUENCE [LARGE SCALE GENOMIC DNA]</scope>
    <source>
        <strain evidence="3">SK-01</strain>
    </source>
</reference>